<feature type="region of interest" description="Disordered" evidence="1">
    <location>
        <begin position="221"/>
        <end position="240"/>
    </location>
</feature>
<evidence type="ECO:0000313" key="2">
    <source>
        <dbReference type="EMBL" id="OLN30340.1"/>
    </source>
</evidence>
<name>A0A1Q8QSQ6_9FIRM</name>
<protein>
    <submittedName>
        <fullName evidence="2">Uncharacterized protein</fullName>
    </submittedName>
</protein>
<dbReference type="EMBL" id="MLBF01000025">
    <property type="protein sequence ID" value="OLN30340.1"/>
    <property type="molecule type" value="Genomic_DNA"/>
</dbReference>
<dbReference type="RefSeq" id="WP_207649634.1">
    <property type="nucleotide sequence ID" value="NZ_MLBF01000025.1"/>
</dbReference>
<feature type="compositionally biased region" description="Polar residues" evidence="1">
    <location>
        <begin position="224"/>
        <end position="239"/>
    </location>
</feature>
<comment type="caution">
    <text evidence="2">The sequence shown here is derived from an EMBL/GenBank/DDBJ whole genome shotgun (WGS) entry which is preliminary data.</text>
</comment>
<accession>A0A1Q8QSQ6</accession>
<proteinExistence type="predicted"/>
<keyword evidence="3" id="KW-1185">Reference proteome</keyword>
<organism evidence="2 3">
    <name type="scientific">Desulfosporosinus metallidurans</name>
    <dbReference type="NCBI Taxonomy" id="1888891"/>
    <lineage>
        <taxon>Bacteria</taxon>
        <taxon>Bacillati</taxon>
        <taxon>Bacillota</taxon>
        <taxon>Clostridia</taxon>
        <taxon>Eubacteriales</taxon>
        <taxon>Desulfitobacteriaceae</taxon>
        <taxon>Desulfosporosinus</taxon>
    </lineage>
</organism>
<dbReference type="AlphaFoldDB" id="A0A1Q8QSQ6"/>
<evidence type="ECO:0000313" key="3">
    <source>
        <dbReference type="Proteomes" id="UP000186102"/>
    </source>
</evidence>
<reference evidence="2 3" key="1">
    <citation type="submission" date="2016-09" db="EMBL/GenBank/DDBJ databases">
        <title>Complete genome of Desulfosporosinus sp. OL.</title>
        <authorList>
            <person name="Mardanov A."/>
            <person name="Beletsky A."/>
            <person name="Panova A."/>
            <person name="Karnachuk O."/>
            <person name="Ravin N."/>
        </authorList>
    </citation>
    <scope>NUCLEOTIDE SEQUENCE [LARGE SCALE GENOMIC DNA]</scope>
    <source>
        <strain evidence="2 3">OL</strain>
    </source>
</reference>
<evidence type="ECO:0000256" key="1">
    <source>
        <dbReference type="SAM" id="MobiDB-lite"/>
    </source>
</evidence>
<sequence>MSNIKSINKTIYFDKETIRNILQEQNKGSKTTQTDFVSSTGVAIEVGVEAKVNLSVPFWDRLSFLFSGKINASFMIKRDSSTTITSTEISEFEELKTHLTEIKDTLIYDIENSSTFFRVAGGYLRIVKGGVEGVDTSEFKAVMDGYDGYDTYKVDSHRYVRFNNSAFVSNYKRNDLLATKMTLYCISVGEFDKEKFDFMKQLFKMETLLSGVNQHKSLAEAYPTRQSNAEDTARSVMTSDDNRPPKIQLYDVVYACVTAGGTNG</sequence>
<gene>
    <name evidence="2" type="ORF">DSOL_3105</name>
</gene>
<dbReference type="Proteomes" id="UP000186102">
    <property type="component" value="Unassembled WGS sequence"/>
</dbReference>